<organism evidence="6 7">
    <name type="scientific">Chitinophaga cymbidii</name>
    <dbReference type="NCBI Taxonomy" id="1096750"/>
    <lineage>
        <taxon>Bacteria</taxon>
        <taxon>Pseudomonadati</taxon>
        <taxon>Bacteroidota</taxon>
        <taxon>Chitinophagia</taxon>
        <taxon>Chitinophagales</taxon>
        <taxon>Chitinophagaceae</taxon>
        <taxon>Chitinophaga</taxon>
    </lineage>
</organism>
<dbReference type="Proteomes" id="UP000321436">
    <property type="component" value="Unassembled WGS sequence"/>
</dbReference>
<keyword evidence="4" id="KW-0411">Iron-sulfur</keyword>
<name>A0A512RS81_9BACT</name>
<dbReference type="SUPFAM" id="SSF50022">
    <property type="entry name" value="ISP domain"/>
    <property type="match status" value="1"/>
</dbReference>
<dbReference type="InterPro" id="IPR036922">
    <property type="entry name" value="Rieske_2Fe-2S_sf"/>
</dbReference>
<evidence type="ECO:0000313" key="7">
    <source>
        <dbReference type="Proteomes" id="UP000321436"/>
    </source>
</evidence>
<gene>
    <name evidence="6" type="ORF">CCY01nite_48160</name>
</gene>
<keyword evidence="7" id="KW-1185">Reference proteome</keyword>
<evidence type="ECO:0000256" key="2">
    <source>
        <dbReference type="ARBA" id="ARBA00022723"/>
    </source>
</evidence>
<evidence type="ECO:0000256" key="3">
    <source>
        <dbReference type="ARBA" id="ARBA00023004"/>
    </source>
</evidence>
<comment type="caution">
    <text evidence="6">The sequence shown here is derived from an EMBL/GenBank/DDBJ whole genome shotgun (WGS) entry which is preliminary data.</text>
</comment>
<evidence type="ECO:0000259" key="5">
    <source>
        <dbReference type="PROSITE" id="PS51296"/>
    </source>
</evidence>
<dbReference type="Gene3D" id="2.102.10.10">
    <property type="entry name" value="Rieske [2Fe-2S] iron-sulphur domain"/>
    <property type="match status" value="1"/>
</dbReference>
<dbReference type="Pfam" id="PF00355">
    <property type="entry name" value="Rieske"/>
    <property type="match status" value="1"/>
</dbReference>
<proteinExistence type="predicted"/>
<keyword evidence="1" id="KW-0001">2Fe-2S</keyword>
<dbReference type="InterPro" id="IPR017941">
    <property type="entry name" value="Rieske_2Fe-2S"/>
</dbReference>
<dbReference type="EMBL" id="BKAU01000007">
    <property type="protein sequence ID" value="GEP98556.1"/>
    <property type="molecule type" value="Genomic_DNA"/>
</dbReference>
<feature type="domain" description="Rieske" evidence="5">
    <location>
        <begin position="55"/>
        <end position="143"/>
    </location>
</feature>
<evidence type="ECO:0000256" key="4">
    <source>
        <dbReference type="ARBA" id="ARBA00023014"/>
    </source>
</evidence>
<dbReference type="PROSITE" id="PS51257">
    <property type="entry name" value="PROKAR_LIPOPROTEIN"/>
    <property type="match status" value="1"/>
</dbReference>
<dbReference type="GO" id="GO:0046872">
    <property type="term" value="F:metal ion binding"/>
    <property type="evidence" value="ECO:0007669"/>
    <property type="project" value="UniProtKB-KW"/>
</dbReference>
<sequence length="148" mass="16060">MNRRDFITNSCTACLAITGIPALLSSCSATHYINGMLGKDGITIDKSAFLTGKSGSPAYRSFVIVRNEALQYPICVYRFSDDRFSALWMRCTHQGAELQASGASLQCPAHGSEFSNTGKVTSGPADNDLRTFPVSINNNQLFIDLRAI</sequence>
<keyword evidence="3" id="KW-0408">Iron</keyword>
<protein>
    <recommendedName>
        <fullName evidence="5">Rieske domain-containing protein</fullName>
    </recommendedName>
</protein>
<dbReference type="PROSITE" id="PS51296">
    <property type="entry name" value="RIESKE"/>
    <property type="match status" value="1"/>
</dbReference>
<dbReference type="RefSeq" id="WP_146867174.1">
    <property type="nucleotide sequence ID" value="NZ_BKAU01000007.1"/>
</dbReference>
<evidence type="ECO:0000313" key="6">
    <source>
        <dbReference type="EMBL" id="GEP98556.1"/>
    </source>
</evidence>
<keyword evidence="2" id="KW-0479">Metal-binding</keyword>
<accession>A0A512RS81</accession>
<reference evidence="6 7" key="1">
    <citation type="submission" date="2019-07" db="EMBL/GenBank/DDBJ databases">
        <title>Whole genome shotgun sequence of Chitinophaga cymbidii NBRC 109752.</title>
        <authorList>
            <person name="Hosoyama A."/>
            <person name="Uohara A."/>
            <person name="Ohji S."/>
            <person name="Ichikawa N."/>
        </authorList>
    </citation>
    <scope>NUCLEOTIDE SEQUENCE [LARGE SCALE GENOMIC DNA]</scope>
    <source>
        <strain evidence="6 7">NBRC 109752</strain>
    </source>
</reference>
<dbReference type="OrthoDB" id="165343at2"/>
<evidence type="ECO:0000256" key="1">
    <source>
        <dbReference type="ARBA" id="ARBA00022714"/>
    </source>
</evidence>
<dbReference type="AlphaFoldDB" id="A0A512RS81"/>
<dbReference type="GO" id="GO:0051537">
    <property type="term" value="F:2 iron, 2 sulfur cluster binding"/>
    <property type="evidence" value="ECO:0007669"/>
    <property type="project" value="UniProtKB-KW"/>
</dbReference>